<evidence type="ECO:0000313" key="2">
    <source>
        <dbReference type="Proteomes" id="UP000606115"/>
    </source>
</evidence>
<organism evidence="1 2">
    <name type="scientific">Glutamicibacter ardleyensis</name>
    <dbReference type="NCBI Taxonomy" id="225894"/>
    <lineage>
        <taxon>Bacteria</taxon>
        <taxon>Bacillati</taxon>
        <taxon>Actinomycetota</taxon>
        <taxon>Actinomycetes</taxon>
        <taxon>Micrococcales</taxon>
        <taxon>Micrococcaceae</taxon>
        <taxon>Glutamicibacter</taxon>
    </lineage>
</organism>
<reference evidence="2" key="1">
    <citation type="journal article" date="2019" name="Int. J. Syst. Evol. Microbiol.">
        <title>The Global Catalogue of Microorganisms (GCM) 10K type strain sequencing project: providing services to taxonomists for standard genome sequencing and annotation.</title>
        <authorList>
            <consortium name="The Broad Institute Genomics Platform"/>
            <consortium name="The Broad Institute Genome Sequencing Center for Infectious Disease"/>
            <person name="Wu L."/>
            <person name="Ma J."/>
        </authorList>
    </citation>
    <scope>NUCLEOTIDE SEQUENCE [LARGE SCALE GENOMIC DNA]</scope>
    <source>
        <strain evidence="2">CGMCC 1.3685</strain>
    </source>
</reference>
<dbReference type="Pfam" id="PF25681">
    <property type="entry name" value="Phage_TTP_17"/>
    <property type="match status" value="1"/>
</dbReference>
<dbReference type="Proteomes" id="UP000606115">
    <property type="component" value="Unassembled WGS sequence"/>
</dbReference>
<dbReference type="GeneID" id="303304057"/>
<evidence type="ECO:0000313" key="1">
    <source>
        <dbReference type="EMBL" id="GGJ58797.1"/>
    </source>
</evidence>
<dbReference type="InterPro" id="IPR058154">
    <property type="entry name" value="Bxb1_TTP-like"/>
</dbReference>
<name>A0ABQ2DI06_9MICC</name>
<protein>
    <recommendedName>
        <fullName evidence="3">Phage tail protein</fullName>
    </recommendedName>
</protein>
<keyword evidence="2" id="KW-1185">Reference proteome</keyword>
<dbReference type="RefSeq" id="WP_188685034.1">
    <property type="nucleotide sequence ID" value="NZ_BMKX01000003.1"/>
</dbReference>
<gene>
    <name evidence="1" type="ORF">GCM10007173_16900</name>
</gene>
<dbReference type="EMBL" id="BMKX01000003">
    <property type="protein sequence ID" value="GGJ58797.1"/>
    <property type="molecule type" value="Genomic_DNA"/>
</dbReference>
<evidence type="ECO:0008006" key="3">
    <source>
        <dbReference type="Google" id="ProtNLM"/>
    </source>
</evidence>
<comment type="caution">
    <text evidence="1">The sequence shown here is derived from an EMBL/GenBank/DDBJ whole genome shotgun (WGS) entry which is preliminary data.</text>
</comment>
<accession>A0ABQ2DI06</accession>
<sequence>MANNAQNVRVGTTGAVTFAPMGTVLPTGAVTALPAAHVDVGYLGPDGVTQSIETDVTDITAWQNGDTVRKVQTSHDVTFQLVMLETTAQSLKIYYADSTATATAVKVTGAQSPHNVVVIDVLDEKHTIRIVLPDAQVTERGEIVYQNEEATGYDITMTAYPDSNGVKAYIYLDDGEA</sequence>
<proteinExistence type="predicted"/>